<evidence type="ECO:0000259" key="2">
    <source>
        <dbReference type="PROSITE" id="PS50157"/>
    </source>
</evidence>
<dbReference type="SMART" id="SM00355">
    <property type="entry name" value="ZnF_C2H2"/>
    <property type="match status" value="3"/>
</dbReference>
<keyword evidence="1" id="KW-0862">Zinc</keyword>
<keyword evidence="1" id="KW-0479">Metal-binding</keyword>
<sequence length="329" mass="37223">MQIHSTQTFVCKLCDKHFHACKYLTNHLKTHSLMNSFQCQHCSKTFTRQKSLKAHLNTHSTEQTHSKQIFQCTICSKTFQVQRYLNMHLKTHSTERIMQFEHSFQEYTTIHVQEHNIGLPSALCASCSALHWPAEVNKSGHYTKCCHAGKVSLPPLSKPPLFLDLLTGKNPLSRNYCDHIREYNSALAFASMGAHIAQPPGQGPYAFRIYSQIYHQVSPLYTNPDTSLQYSQLYIFDSAEATSQCLQKECNSAYSDILFAGHTLALITALPFVHPISPPCATTKVGTMKSLHDSQVHEDCAKTKTTQVTSWGWAHEQAVHTEREISRLA</sequence>
<dbReference type="PANTHER" id="PTHR45786">
    <property type="entry name" value="DNA BINDING PROTEIN-LIKE"/>
    <property type="match status" value="1"/>
</dbReference>
<dbReference type="PROSITE" id="PS00028">
    <property type="entry name" value="ZINC_FINGER_C2H2_1"/>
    <property type="match status" value="3"/>
</dbReference>
<keyword evidence="1" id="KW-0863">Zinc-finger</keyword>
<reference evidence="3" key="3">
    <citation type="submission" date="2025-09" db="UniProtKB">
        <authorList>
            <consortium name="Ensembl"/>
        </authorList>
    </citation>
    <scope>IDENTIFICATION</scope>
</reference>
<dbReference type="Gene3D" id="3.30.160.60">
    <property type="entry name" value="Classic Zinc Finger"/>
    <property type="match status" value="2"/>
</dbReference>
<accession>A0A8C4SKE8</accession>
<feature type="domain" description="C2H2-type" evidence="2">
    <location>
        <begin position="70"/>
        <end position="97"/>
    </location>
</feature>
<proteinExistence type="predicted"/>
<dbReference type="Pfam" id="PF13912">
    <property type="entry name" value="zf-C2H2_6"/>
    <property type="match status" value="1"/>
</dbReference>
<dbReference type="AlphaFoldDB" id="A0A8C4SKE8"/>
<evidence type="ECO:0000256" key="1">
    <source>
        <dbReference type="PROSITE-ProRule" id="PRU00042"/>
    </source>
</evidence>
<reference evidence="3" key="1">
    <citation type="submission" date="2021-06" db="EMBL/GenBank/DDBJ databases">
        <authorList>
            <consortium name="Wellcome Sanger Institute Data Sharing"/>
        </authorList>
    </citation>
    <scope>NUCLEOTIDE SEQUENCE [LARGE SCALE GENOMIC DNA]</scope>
</reference>
<protein>
    <recommendedName>
        <fullName evidence="2">C2H2-type domain-containing protein</fullName>
    </recommendedName>
</protein>
<dbReference type="SUPFAM" id="SSF57667">
    <property type="entry name" value="beta-beta-alpha zinc fingers"/>
    <property type="match status" value="2"/>
</dbReference>
<dbReference type="InterPro" id="IPR036236">
    <property type="entry name" value="Znf_C2H2_sf"/>
</dbReference>
<dbReference type="Ensembl" id="ENSECRT00000016303.1">
    <property type="protein sequence ID" value="ENSECRP00000016017.1"/>
    <property type="gene ID" value="ENSECRG00000010688.1"/>
</dbReference>
<dbReference type="PROSITE" id="PS50157">
    <property type="entry name" value="ZINC_FINGER_C2H2_2"/>
    <property type="match status" value="3"/>
</dbReference>
<reference evidence="3" key="2">
    <citation type="submission" date="2025-08" db="UniProtKB">
        <authorList>
            <consortium name="Ensembl"/>
        </authorList>
    </citation>
    <scope>IDENTIFICATION</scope>
</reference>
<evidence type="ECO:0000313" key="3">
    <source>
        <dbReference type="Ensembl" id="ENSECRP00000016017.1"/>
    </source>
</evidence>
<name>A0A8C4SKE8_ERPCA</name>
<dbReference type="Pfam" id="PF00096">
    <property type="entry name" value="zf-C2H2"/>
    <property type="match status" value="1"/>
</dbReference>
<organism evidence="3 4">
    <name type="scientific">Erpetoichthys calabaricus</name>
    <name type="common">Rope fish</name>
    <name type="synonym">Calamoichthys calabaricus</name>
    <dbReference type="NCBI Taxonomy" id="27687"/>
    <lineage>
        <taxon>Eukaryota</taxon>
        <taxon>Metazoa</taxon>
        <taxon>Chordata</taxon>
        <taxon>Craniata</taxon>
        <taxon>Vertebrata</taxon>
        <taxon>Euteleostomi</taxon>
        <taxon>Actinopterygii</taxon>
        <taxon>Polypteriformes</taxon>
        <taxon>Polypteridae</taxon>
        <taxon>Erpetoichthys</taxon>
    </lineage>
</organism>
<keyword evidence="4" id="KW-1185">Reference proteome</keyword>
<dbReference type="Proteomes" id="UP000694620">
    <property type="component" value="Chromosome 10"/>
</dbReference>
<dbReference type="GeneTree" id="ENSGT00940000166217"/>
<dbReference type="GO" id="GO:0008270">
    <property type="term" value="F:zinc ion binding"/>
    <property type="evidence" value="ECO:0007669"/>
    <property type="project" value="UniProtKB-KW"/>
</dbReference>
<feature type="domain" description="C2H2-type" evidence="2">
    <location>
        <begin position="37"/>
        <end position="64"/>
    </location>
</feature>
<dbReference type="InterPro" id="IPR013087">
    <property type="entry name" value="Znf_C2H2_type"/>
</dbReference>
<evidence type="ECO:0000313" key="4">
    <source>
        <dbReference type="Proteomes" id="UP000694620"/>
    </source>
</evidence>
<dbReference type="PANTHER" id="PTHR45786:SF74">
    <property type="entry name" value="ATP-DEPENDENT DNA HELICASE"/>
    <property type="match status" value="1"/>
</dbReference>
<feature type="domain" description="C2H2-type" evidence="2">
    <location>
        <begin position="9"/>
        <end position="36"/>
    </location>
</feature>